<dbReference type="RefSeq" id="WP_006926596.1">
    <property type="nucleotide sequence ID" value="NZ_CM001402.1"/>
</dbReference>
<feature type="domain" description="Histidine kinase/HSP90-like ATPase" evidence="1">
    <location>
        <begin position="40"/>
        <end position="170"/>
    </location>
</feature>
<name>H1XXQ1_CALAY</name>
<dbReference type="Gene3D" id="3.30.565.10">
    <property type="entry name" value="Histidine kinase-like ATPase, C-terminal domain"/>
    <property type="match status" value="1"/>
</dbReference>
<dbReference type="STRING" id="880073.Cabys_2854"/>
<proteinExistence type="predicted"/>
<evidence type="ECO:0000259" key="1">
    <source>
        <dbReference type="Pfam" id="PF13581"/>
    </source>
</evidence>
<reference evidence="2 5" key="2">
    <citation type="submission" date="2016-11" db="EMBL/GenBank/DDBJ databases">
        <title>Genomic analysis of Caldithrix abyssi and proposal of a novel bacterial phylum Caldithrichaeota.</title>
        <authorList>
            <person name="Kublanov I."/>
            <person name="Sigalova O."/>
            <person name="Gavrilov S."/>
            <person name="Lebedinsky A."/>
            <person name="Ivanova N."/>
            <person name="Daum C."/>
            <person name="Reddy T."/>
            <person name="Klenk H.P."/>
            <person name="Goker M."/>
            <person name="Reva O."/>
            <person name="Miroshnichenko M."/>
            <person name="Kyprides N."/>
            <person name="Woyke T."/>
            <person name="Gelfand M."/>
        </authorList>
    </citation>
    <scope>NUCLEOTIDE SEQUENCE [LARGE SCALE GENOMIC DNA]</scope>
    <source>
        <strain evidence="2 5">LF13</strain>
    </source>
</reference>
<dbReference type="Proteomes" id="UP000183868">
    <property type="component" value="Chromosome"/>
</dbReference>
<dbReference type="OrthoDB" id="9768808at2"/>
<dbReference type="Proteomes" id="UP000004671">
    <property type="component" value="Chromosome"/>
</dbReference>
<reference evidence="3 4" key="1">
    <citation type="submission" date="2011-09" db="EMBL/GenBank/DDBJ databases">
        <title>The permanent draft genome of Caldithrix abyssi DSM 13497.</title>
        <authorList>
            <consortium name="US DOE Joint Genome Institute (JGI-PGF)"/>
            <person name="Lucas S."/>
            <person name="Han J."/>
            <person name="Lapidus A."/>
            <person name="Bruce D."/>
            <person name="Goodwin L."/>
            <person name="Pitluck S."/>
            <person name="Peters L."/>
            <person name="Kyrpides N."/>
            <person name="Mavromatis K."/>
            <person name="Ivanova N."/>
            <person name="Mikhailova N."/>
            <person name="Chertkov O."/>
            <person name="Detter J.C."/>
            <person name="Tapia R."/>
            <person name="Han C."/>
            <person name="Land M."/>
            <person name="Hauser L."/>
            <person name="Markowitz V."/>
            <person name="Cheng J.-F."/>
            <person name="Hugenholtz P."/>
            <person name="Woyke T."/>
            <person name="Wu D."/>
            <person name="Spring S."/>
            <person name="Brambilla E."/>
            <person name="Klenk H.-P."/>
            <person name="Eisen J.A."/>
        </authorList>
    </citation>
    <scope>NUCLEOTIDE SEQUENCE [LARGE SCALE GENOMIC DNA]</scope>
    <source>
        <strain evidence="3 4">DSM 13497</strain>
    </source>
</reference>
<accession>H1XXQ1</accession>
<dbReference type="PaxDb" id="880073-Calab_0070"/>
<dbReference type="EMBL" id="CP018099">
    <property type="protein sequence ID" value="APF19602.1"/>
    <property type="molecule type" value="Genomic_DNA"/>
</dbReference>
<dbReference type="AlphaFoldDB" id="H1XXQ1"/>
<dbReference type="EMBL" id="CM001402">
    <property type="protein sequence ID" value="EHO39724.1"/>
    <property type="molecule type" value="Genomic_DNA"/>
</dbReference>
<dbReference type="HOGENOM" id="CLU_1419114_0_0_0"/>
<organism evidence="3 4">
    <name type="scientific">Caldithrix abyssi DSM 13497</name>
    <dbReference type="NCBI Taxonomy" id="880073"/>
    <lineage>
        <taxon>Bacteria</taxon>
        <taxon>Pseudomonadati</taxon>
        <taxon>Calditrichota</taxon>
        <taxon>Calditrichia</taxon>
        <taxon>Calditrichales</taxon>
        <taxon>Calditrichaceae</taxon>
        <taxon>Caldithrix</taxon>
    </lineage>
</organism>
<dbReference type="SUPFAM" id="SSF55874">
    <property type="entry name" value="ATPase domain of HSP90 chaperone/DNA topoisomerase II/histidine kinase"/>
    <property type="match status" value="1"/>
</dbReference>
<dbReference type="KEGG" id="caby:Cabys_2854"/>
<evidence type="ECO:0000313" key="5">
    <source>
        <dbReference type="Proteomes" id="UP000183868"/>
    </source>
</evidence>
<protein>
    <submittedName>
        <fullName evidence="2">Histidine kinase-like ATPase domain-containing protein</fullName>
    </submittedName>
</protein>
<dbReference type="CDD" id="cd16936">
    <property type="entry name" value="HATPase_RsbW-like"/>
    <property type="match status" value="1"/>
</dbReference>
<gene>
    <name evidence="2" type="ORF">Cabys_2854</name>
    <name evidence="3" type="ORF">Calab_0070</name>
</gene>
<keyword evidence="2" id="KW-0418">Kinase</keyword>
<dbReference type="InterPro" id="IPR003594">
    <property type="entry name" value="HATPase_dom"/>
</dbReference>
<evidence type="ECO:0000313" key="3">
    <source>
        <dbReference type="EMBL" id="EHO39724.1"/>
    </source>
</evidence>
<dbReference type="Pfam" id="PF13581">
    <property type="entry name" value="HATPase_c_2"/>
    <property type="match status" value="1"/>
</dbReference>
<evidence type="ECO:0000313" key="4">
    <source>
        <dbReference type="Proteomes" id="UP000004671"/>
    </source>
</evidence>
<sequence length="191" mass="22288">MGDIVRFHVPCKIEYTNMVEDFSELISNYLMIDPDERKKIAQHLRAVINEVFINIVNHSNTSAIDEMVRFQFEMDMNFIVISIFDYGPGFQAESHYPPYPPYLLGKKYPLNRVLDGLVSYKILDPFTVSFIFEENIGSEIDFENKEHILRDHGLGLSIITKLMDQVTYSYLGEGRFDWKLVKQLSAFQTKE</sequence>
<dbReference type="InParanoid" id="H1XXQ1"/>
<keyword evidence="2" id="KW-0808">Transferase</keyword>
<dbReference type="InterPro" id="IPR036890">
    <property type="entry name" value="HATPase_C_sf"/>
</dbReference>
<evidence type="ECO:0000313" key="2">
    <source>
        <dbReference type="EMBL" id="APF19602.1"/>
    </source>
</evidence>
<keyword evidence="4" id="KW-1185">Reference proteome</keyword>
<dbReference type="GO" id="GO:0016301">
    <property type="term" value="F:kinase activity"/>
    <property type="evidence" value="ECO:0007669"/>
    <property type="project" value="UniProtKB-KW"/>
</dbReference>